<dbReference type="EMBL" id="JACHJV010000003">
    <property type="protein sequence ID" value="MBB4928623.1"/>
    <property type="molecule type" value="Genomic_DNA"/>
</dbReference>
<dbReference type="InterPro" id="IPR029058">
    <property type="entry name" value="AB_hydrolase_fold"/>
</dbReference>
<evidence type="ECO:0000256" key="1">
    <source>
        <dbReference type="ARBA" id="ARBA00022801"/>
    </source>
</evidence>
<sequence>MLPITDTPQQPNAKRPGRTLVASHSFSFARREWIEASAPLSEQFRVVAVDAPGHGEAREIPGYTMAEMAAAFAATINELGLTDYVLVGHSMTGKVMQILASRAGSGLGLKHPPTKLVLITPTPLGQEVGGEELPRELFESRRDHADAEKFVLDRTAVPLTPEVFDRTCEDYARMNRKAWDAWLNKGIYEDWTERAAPIDVETLLIVADSDPVWGLEMQKKLTVPHLSNVTIASVDSGHQVPLEAPQALSDLITAFAAS</sequence>
<dbReference type="InterPro" id="IPR050266">
    <property type="entry name" value="AB_hydrolase_sf"/>
</dbReference>
<keyword evidence="4" id="KW-1185">Reference proteome</keyword>
<gene>
    <name evidence="3" type="ORF">FHR34_007720</name>
</gene>
<dbReference type="SUPFAM" id="SSF53474">
    <property type="entry name" value="alpha/beta-Hydrolases"/>
    <property type="match status" value="1"/>
</dbReference>
<proteinExistence type="predicted"/>
<comment type="caution">
    <text evidence="3">The sequence shown here is derived from an EMBL/GenBank/DDBJ whole genome shotgun (WGS) entry which is preliminary data.</text>
</comment>
<feature type="domain" description="AB hydrolase-1" evidence="2">
    <location>
        <begin position="23"/>
        <end position="250"/>
    </location>
</feature>
<evidence type="ECO:0000259" key="2">
    <source>
        <dbReference type="Pfam" id="PF12697"/>
    </source>
</evidence>
<dbReference type="RefSeq" id="WP_184946114.1">
    <property type="nucleotide sequence ID" value="NZ_JACHJV010000003.1"/>
</dbReference>
<dbReference type="PANTHER" id="PTHR43798:SF31">
    <property type="entry name" value="AB HYDROLASE SUPERFAMILY PROTEIN YCLE"/>
    <property type="match status" value="1"/>
</dbReference>
<reference evidence="3 4" key="1">
    <citation type="submission" date="2020-08" db="EMBL/GenBank/DDBJ databases">
        <title>Sequencing the genomes of 1000 actinobacteria strains.</title>
        <authorList>
            <person name="Klenk H.-P."/>
        </authorList>
    </citation>
    <scope>NUCLEOTIDE SEQUENCE [LARGE SCALE GENOMIC DNA]</scope>
    <source>
        <strain evidence="3 4">DSM 41654</strain>
    </source>
</reference>
<dbReference type="InterPro" id="IPR000073">
    <property type="entry name" value="AB_hydrolase_1"/>
</dbReference>
<protein>
    <submittedName>
        <fullName evidence="3">Pimeloyl-ACP methyl ester carboxylesterase</fullName>
    </submittedName>
</protein>
<evidence type="ECO:0000313" key="3">
    <source>
        <dbReference type="EMBL" id="MBB4928623.1"/>
    </source>
</evidence>
<dbReference type="Pfam" id="PF12697">
    <property type="entry name" value="Abhydrolase_6"/>
    <property type="match status" value="1"/>
</dbReference>
<dbReference type="PANTHER" id="PTHR43798">
    <property type="entry name" value="MONOACYLGLYCEROL LIPASE"/>
    <property type="match status" value="1"/>
</dbReference>
<dbReference type="AlphaFoldDB" id="A0A7W7RAY4"/>
<keyword evidence="1" id="KW-0378">Hydrolase</keyword>
<organism evidence="3 4">
    <name type="scientific">Kitasatospora kifunensis</name>
    <name type="common">Streptomyces kifunensis</name>
    <dbReference type="NCBI Taxonomy" id="58351"/>
    <lineage>
        <taxon>Bacteria</taxon>
        <taxon>Bacillati</taxon>
        <taxon>Actinomycetota</taxon>
        <taxon>Actinomycetes</taxon>
        <taxon>Kitasatosporales</taxon>
        <taxon>Streptomycetaceae</taxon>
        <taxon>Kitasatospora</taxon>
    </lineage>
</organism>
<name>A0A7W7RAY4_KITKI</name>
<accession>A0A7W7RAY4</accession>
<dbReference type="GO" id="GO:0016787">
    <property type="term" value="F:hydrolase activity"/>
    <property type="evidence" value="ECO:0007669"/>
    <property type="project" value="UniProtKB-KW"/>
</dbReference>
<dbReference type="Gene3D" id="3.40.50.1820">
    <property type="entry name" value="alpha/beta hydrolase"/>
    <property type="match status" value="1"/>
</dbReference>
<dbReference type="GO" id="GO:0016020">
    <property type="term" value="C:membrane"/>
    <property type="evidence" value="ECO:0007669"/>
    <property type="project" value="TreeGrafter"/>
</dbReference>
<dbReference type="Proteomes" id="UP000540506">
    <property type="component" value="Unassembled WGS sequence"/>
</dbReference>
<evidence type="ECO:0000313" key="4">
    <source>
        <dbReference type="Proteomes" id="UP000540506"/>
    </source>
</evidence>